<accession>A0A8H7BXI4</accession>
<gene>
    <name evidence="2" type="primary">URB1</name>
    <name evidence="2" type="ORF">EC973_003365</name>
</gene>
<dbReference type="InterPro" id="IPR032436">
    <property type="entry name" value="URB1_C"/>
</dbReference>
<dbReference type="OrthoDB" id="72892at2759"/>
<dbReference type="InterPro" id="IPR039844">
    <property type="entry name" value="URB1"/>
</dbReference>
<evidence type="ECO:0000259" key="1">
    <source>
        <dbReference type="Pfam" id="PF16201"/>
    </source>
</evidence>
<dbReference type="PANTHER" id="PTHR13500">
    <property type="entry name" value="NUCLEOLAR PRERIBOSOMAL-ASSOCIATED PROTEIN 1"/>
    <property type="match status" value="1"/>
</dbReference>
<reference evidence="2" key="1">
    <citation type="submission" date="2020-01" db="EMBL/GenBank/DDBJ databases">
        <title>Genome Sequencing of Three Apophysomyces-Like Fungal Strains Confirms a Novel Fungal Genus in the Mucoromycota with divergent Burkholderia-like Endosymbiotic Bacteria.</title>
        <authorList>
            <person name="Stajich J.E."/>
            <person name="Macias A.M."/>
            <person name="Carter-House D."/>
            <person name="Lovett B."/>
            <person name="Kasson L.R."/>
            <person name="Berry K."/>
            <person name="Grigoriev I."/>
            <person name="Chang Y."/>
            <person name="Spatafora J."/>
            <person name="Kasson M.T."/>
        </authorList>
    </citation>
    <scope>NUCLEOTIDE SEQUENCE</scope>
    <source>
        <strain evidence="2">NRRL A-21654</strain>
    </source>
</reference>
<protein>
    <submittedName>
        <fullName evidence="2">Nucleolar pre-ribosomal-associated protein 1</fullName>
    </submittedName>
</protein>
<dbReference type="GO" id="GO:0000463">
    <property type="term" value="P:maturation of LSU-rRNA from tricistronic rRNA transcript (SSU-rRNA, 5.8S rRNA, LSU-rRNA)"/>
    <property type="evidence" value="ECO:0007669"/>
    <property type="project" value="TreeGrafter"/>
</dbReference>
<sequence>MAILLRGLEMRPIVSCLELLRHGLSVLSQFVTKTRYQMRSAVFNHPAIKELTSELITYIYQLQGPGEYPKDLTSPILPIAMQYVDIFGEASNAYALLDSLVQVDYNRLRAHCKKSNQTTVFDSISKLFFALVKDVRHRENTGEYTIPSQVFDIVTKLWQSRPSKELDSDLLALLEAETSKQSDRQRLSILLNACSEPIILHILAGNGCKIDVEMLHTACSQASVDVFGILLNSLNPSLPLTPYLVDLIQIGYQLYLPQTKTREEHFKRILEHVLKLLTAAVDATKMSEVEVSDEVYDRLAALTASPVIGFDFTDLDSELVRDLVLVMFMDNLGCAAAIKFTEALIQRVYKDYDKTEPIETYLRRILEHEKYQSLTCPRQGENVTTADESNRFAIIKLLHTLHHIQPSVLANHHGLLDPLLTSYGATVSTVDRMILDILMSCERQGRTSIFLKLLIWGPGSDKTRQAHTQSGTLLQASTISGETFGLVDPALMKYTYTHFPTDVTLGSLSLKAVSNDLNAVGSPTYDPAFFLPLFANIISNGIVDCRKFIECNGLGLVLVSLSSLDDLVRQLGFQMMDQFYVMLEHASFREKEQIVFLLDILKNSIVGRSAANVPSRIPAAITVCVAHAASILLHPGHYMLPHITKWIMQNPQFDFLHVPLFTALFHSTSANHKKERLWLLRVLSSSLQTYEDYKMFSRQRIWDMIGTFYISAFADPACKKAVIEILKQATSIPVVTSNLIQYNGLLAWIHQVLIMSPDIEERHAWSEIFSSAYRSANSYENIPERVKAMLEDQRMVLQTLSP</sequence>
<dbReference type="Proteomes" id="UP000605846">
    <property type="component" value="Unassembled WGS sequence"/>
</dbReference>
<keyword evidence="3" id="KW-1185">Reference proteome</keyword>
<organism evidence="2 3">
    <name type="scientific">Apophysomyces ossiformis</name>
    <dbReference type="NCBI Taxonomy" id="679940"/>
    <lineage>
        <taxon>Eukaryota</taxon>
        <taxon>Fungi</taxon>
        <taxon>Fungi incertae sedis</taxon>
        <taxon>Mucoromycota</taxon>
        <taxon>Mucoromycotina</taxon>
        <taxon>Mucoromycetes</taxon>
        <taxon>Mucorales</taxon>
        <taxon>Mucorineae</taxon>
        <taxon>Mucoraceae</taxon>
        <taxon>Apophysomyces</taxon>
    </lineage>
</organism>
<evidence type="ECO:0000313" key="2">
    <source>
        <dbReference type="EMBL" id="KAF7729952.1"/>
    </source>
</evidence>
<dbReference type="PANTHER" id="PTHR13500:SF0">
    <property type="entry name" value="NUCLEOLAR PRE-RIBOSOMAL-ASSOCIATED PROTEIN 1"/>
    <property type="match status" value="1"/>
</dbReference>
<dbReference type="AlphaFoldDB" id="A0A8H7BXI4"/>
<dbReference type="GO" id="GO:0000466">
    <property type="term" value="P:maturation of 5.8S rRNA from tricistronic rRNA transcript (SSU-rRNA, 5.8S rRNA, LSU-rRNA)"/>
    <property type="evidence" value="ECO:0007669"/>
    <property type="project" value="TreeGrafter"/>
</dbReference>
<name>A0A8H7BXI4_9FUNG</name>
<proteinExistence type="predicted"/>
<comment type="caution">
    <text evidence="2">The sequence shown here is derived from an EMBL/GenBank/DDBJ whole genome shotgun (WGS) entry which is preliminary data.</text>
</comment>
<dbReference type="GO" id="GO:0005730">
    <property type="term" value="C:nucleolus"/>
    <property type="evidence" value="ECO:0007669"/>
    <property type="project" value="TreeGrafter"/>
</dbReference>
<dbReference type="EMBL" id="JABAYA010000020">
    <property type="protein sequence ID" value="KAF7729952.1"/>
    <property type="molecule type" value="Genomic_DNA"/>
</dbReference>
<dbReference type="Pfam" id="PF16201">
    <property type="entry name" value="NopRA1"/>
    <property type="match status" value="1"/>
</dbReference>
<evidence type="ECO:0000313" key="3">
    <source>
        <dbReference type="Proteomes" id="UP000605846"/>
    </source>
</evidence>
<feature type="domain" description="URB1 C-terminal" evidence="1">
    <location>
        <begin position="554"/>
        <end position="748"/>
    </location>
</feature>